<dbReference type="InterPro" id="IPR052936">
    <property type="entry name" value="Jasmonate_Hydroxylase-like"/>
</dbReference>
<feature type="domain" description="ABM" evidence="1">
    <location>
        <begin position="24"/>
        <end position="87"/>
    </location>
</feature>
<gene>
    <name evidence="2" type="ORF">FA09DRAFT_229729</name>
</gene>
<evidence type="ECO:0000313" key="3">
    <source>
        <dbReference type="Proteomes" id="UP000245946"/>
    </source>
</evidence>
<dbReference type="Gene3D" id="3.30.70.100">
    <property type="match status" value="1"/>
</dbReference>
<dbReference type="EMBL" id="KZ819288">
    <property type="protein sequence ID" value="PWN99401.1"/>
    <property type="molecule type" value="Genomic_DNA"/>
</dbReference>
<dbReference type="OrthoDB" id="10263341at2759"/>
<dbReference type="Pfam" id="PF03992">
    <property type="entry name" value="ABM"/>
    <property type="match status" value="1"/>
</dbReference>
<name>A0A316ZCY6_9BASI</name>
<sequence length="124" mass="14204">MSGHPARLDVRPPYYLVAFSSSRRPDLDGAAYARTAALMEQLVQRSPGYLGAESAAQGDKGITLSYWRDEASIREWKRNAEHLVAQQLGKEAWYAAYRTRVALVQREYGWEEEAAEAERDRRRE</sequence>
<evidence type="ECO:0000259" key="1">
    <source>
        <dbReference type="Pfam" id="PF03992"/>
    </source>
</evidence>
<organism evidence="2 3">
    <name type="scientific">Tilletiopsis washingtonensis</name>
    <dbReference type="NCBI Taxonomy" id="58919"/>
    <lineage>
        <taxon>Eukaryota</taxon>
        <taxon>Fungi</taxon>
        <taxon>Dikarya</taxon>
        <taxon>Basidiomycota</taxon>
        <taxon>Ustilaginomycotina</taxon>
        <taxon>Exobasidiomycetes</taxon>
        <taxon>Entylomatales</taxon>
        <taxon>Entylomatales incertae sedis</taxon>
        <taxon>Tilletiopsis</taxon>
    </lineage>
</organism>
<dbReference type="AlphaFoldDB" id="A0A316ZCY6"/>
<reference evidence="2 3" key="1">
    <citation type="journal article" date="2018" name="Mol. Biol. Evol.">
        <title>Broad Genomic Sampling Reveals a Smut Pathogenic Ancestry of the Fungal Clade Ustilaginomycotina.</title>
        <authorList>
            <person name="Kijpornyongpan T."/>
            <person name="Mondo S.J."/>
            <person name="Barry K."/>
            <person name="Sandor L."/>
            <person name="Lee J."/>
            <person name="Lipzen A."/>
            <person name="Pangilinan J."/>
            <person name="LaButti K."/>
            <person name="Hainaut M."/>
            <person name="Henrissat B."/>
            <person name="Grigoriev I.V."/>
            <person name="Spatafora J.W."/>
            <person name="Aime M.C."/>
        </authorList>
    </citation>
    <scope>NUCLEOTIDE SEQUENCE [LARGE SCALE GENOMIC DNA]</scope>
    <source>
        <strain evidence="2 3">MCA 4186</strain>
    </source>
</reference>
<evidence type="ECO:0000313" key="2">
    <source>
        <dbReference type="EMBL" id="PWN99401.1"/>
    </source>
</evidence>
<dbReference type="STRING" id="58919.A0A316ZCY6"/>
<accession>A0A316ZCY6</accession>
<dbReference type="InterPro" id="IPR007138">
    <property type="entry name" value="ABM_dom"/>
</dbReference>
<protein>
    <recommendedName>
        <fullName evidence="1">ABM domain-containing protein</fullName>
    </recommendedName>
</protein>
<dbReference type="Proteomes" id="UP000245946">
    <property type="component" value="Unassembled WGS sequence"/>
</dbReference>
<dbReference type="GeneID" id="37267132"/>
<dbReference type="RefSeq" id="XP_025599680.1">
    <property type="nucleotide sequence ID" value="XM_025739586.1"/>
</dbReference>
<dbReference type="InterPro" id="IPR011008">
    <property type="entry name" value="Dimeric_a/b-barrel"/>
</dbReference>
<proteinExistence type="predicted"/>
<keyword evidence="3" id="KW-1185">Reference proteome</keyword>
<dbReference type="PANTHER" id="PTHR37811">
    <property type="entry name" value="BLL5343 PROTEIN"/>
    <property type="match status" value="1"/>
</dbReference>
<dbReference type="PANTHER" id="PTHR37811:SF2">
    <property type="entry name" value="ABM DOMAIN-CONTAINING PROTEIN"/>
    <property type="match status" value="1"/>
</dbReference>
<dbReference type="SUPFAM" id="SSF54909">
    <property type="entry name" value="Dimeric alpha+beta barrel"/>
    <property type="match status" value="1"/>
</dbReference>